<dbReference type="AlphaFoldDB" id="A0A2W7QK51"/>
<reference evidence="2 3" key="1">
    <citation type="submission" date="2018-06" db="EMBL/GenBank/DDBJ databases">
        <title>Genomic Encyclopedia of Archaeal and Bacterial Type Strains, Phase II (KMG-II): from individual species to whole genera.</title>
        <authorList>
            <person name="Goeker M."/>
        </authorList>
    </citation>
    <scope>NUCLEOTIDE SEQUENCE [LARGE SCALE GENOMIC DNA]</scope>
    <source>
        <strain evidence="2 3">DSM 18774</strain>
    </source>
</reference>
<name>A0A2W7QK51_9RHOB</name>
<dbReference type="RefSeq" id="WP_111467523.1">
    <property type="nucleotide sequence ID" value="NZ_QKZS01000019.1"/>
</dbReference>
<gene>
    <name evidence="2" type="ORF">LX76_04065</name>
</gene>
<accession>A0A2W7QK51</accession>
<dbReference type="Proteomes" id="UP000249538">
    <property type="component" value="Unassembled WGS sequence"/>
</dbReference>
<evidence type="ECO:0000313" key="3">
    <source>
        <dbReference type="Proteomes" id="UP000249538"/>
    </source>
</evidence>
<protein>
    <submittedName>
        <fullName evidence="2">Lambda family phage tail tape measure protein</fullName>
    </submittedName>
</protein>
<comment type="caution">
    <text evidence="2">The sequence shown here is derived from an EMBL/GenBank/DDBJ whole genome shotgun (WGS) entry which is preliminary data.</text>
</comment>
<evidence type="ECO:0000313" key="2">
    <source>
        <dbReference type="EMBL" id="PZX48804.1"/>
    </source>
</evidence>
<feature type="region of interest" description="Disordered" evidence="1">
    <location>
        <begin position="350"/>
        <end position="377"/>
    </location>
</feature>
<organism evidence="2 3">
    <name type="scientific">Cereibacter changlensis</name>
    <dbReference type="NCBI Taxonomy" id="402884"/>
    <lineage>
        <taxon>Bacteria</taxon>
        <taxon>Pseudomonadati</taxon>
        <taxon>Pseudomonadota</taxon>
        <taxon>Alphaproteobacteria</taxon>
        <taxon>Rhodobacterales</taxon>
        <taxon>Paracoccaceae</taxon>
        <taxon>Cereibacter</taxon>
    </lineage>
</organism>
<evidence type="ECO:0000256" key="1">
    <source>
        <dbReference type="SAM" id="MobiDB-lite"/>
    </source>
</evidence>
<feature type="compositionally biased region" description="Gly residues" evidence="1">
    <location>
        <begin position="368"/>
        <end position="377"/>
    </location>
</feature>
<dbReference type="EMBL" id="QKZS01000019">
    <property type="protein sequence ID" value="PZX48804.1"/>
    <property type="molecule type" value="Genomic_DNA"/>
</dbReference>
<proteinExistence type="predicted"/>
<sequence>METALPGLIVEVEARIDKLEKGLKRANALQSRSASDMEKRAKQSADRLRSTYGAAGDGIAASLKKLAVPFAGGLLAGVAGAGLTGVAQKAQEVARGVAEIGDEAKRAGMSAKAFQEWRFVAEQNRIGVDSLVDGFKELNLRADEFVVTGGGSAAEAFQRLGYSTSELAEKLKDPSALMLEIMGRLEQLDKAAQIRIADELFGGSGGERFVELLAQGEAGIRRTIDRASELGVVMDDELIAKAAEVDRQFNAIASTVGTALKSAIVSAAASLSDFLDGFREFQNQQDTTLQTRQGEIMREKAEQAAILQNAPGGRNGARAKAVVEQRLRELDAEENEIIAVLTSRTEGRWKPKADIWTPPPTTPATPGTGTGRAGGGARTADEYQRAVTAIREETAALAAEEQALTSAASTGRRYADMLEYARQRADLLTAAQREGKAITPQLEAEIDQLAQSYVTAGDSAERAAERIKNIEDAGKRGAQALTDVFTGVLTGATSAKEAVGQLLVEMMKMALQKRLMSMLSGAGGAGDSMLGSVMAFLGGGFAAGGYTGHGGTYEPAGVVHRGEFVVSKKAVARIGVQNLHGLHQTALRGYSGGGLVTGGPGGKMPALARPAESGSASAITLSPTINVNATGGTDEQNADLAKRIGRETEEAMRALVRAELGRQMRPGAMLNRTG</sequence>